<protein>
    <recommendedName>
        <fullName evidence="4">Olfactomedin-like domain-containing protein</fullName>
    </recommendedName>
</protein>
<feature type="region of interest" description="Disordered" evidence="2">
    <location>
        <begin position="426"/>
        <end position="538"/>
    </location>
</feature>
<proteinExistence type="predicted"/>
<dbReference type="Pfam" id="PF01391">
    <property type="entry name" value="Collagen"/>
    <property type="match status" value="3"/>
</dbReference>
<accession>A0A914BBD5</accession>
<feature type="compositionally biased region" description="Basic and acidic residues" evidence="2">
    <location>
        <begin position="660"/>
        <end position="674"/>
    </location>
</feature>
<feature type="transmembrane region" description="Helical" evidence="3">
    <location>
        <begin position="25"/>
        <end position="48"/>
    </location>
</feature>
<feature type="compositionally biased region" description="Basic and acidic residues" evidence="2">
    <location>
        <begin position="314"/>
        <end position="326"/>
    </location>
</feature>
<keyword evidence="6" id="KW-1185">Reference proteome</keyword>
<sequence>MTTCALLKMAGDKTNVCAHALHVKILYFGLALLFVFSATCFGVTYVFVASLSAELGQKCSCPDGEILLDITVLPPSGSTGDSPRGPRQAAAARHGSDNQQVRAELGLKTANIVADKPGTADLRGLNRVRRGFTHGDQESSSPRATSIEAYARLPITISLDSITAFCNKTTSRCPPGPQGPAGKEGGLGIQGPPGNQGDEGPVGAPGRPGEDGKNCNCSTDDFAVLLEKTAELAGNIGQPGPKGDTGQPGPKGESGDPGIPGPQGLSGEAGPKGVKGDTGYRGPMGQTGGQGTIGPVGEKGAPGDRGLQGFDGPQGRRGEPGRKGEVGEPGPTGPPGLTGPKGDPGSPGDHGRHGKHGEKGDRGLRGEKGVSGFPGSIGLRGSRGDIGLPGVQGPQGEAGRDGSNCSCIDPDGDMMTKFLIPTSAVEKQQLTGPPGPPGPEGPKGDIGDRGLQGPPGPNGTAAVKGQKGDIGETGPIGPLGSRGRRGDPGQTGARGDKGDTGREGPTGPEGAAGQKGEKGEPGVMGDTGPIRQPGTRETVSEACNVTAFLEELMELDNRTLKLIQGPPGPRGSPGPSGPEGKQGKQGPQGLKGDPGELGRAGPQGPIGPPGAKGTPGAKGLAGSFGYPGDPGEKGATGPPGPRGSTGDPGLPGPPGIDGRPGSKGEMGDKGDRGVDGLPGQTGAQGLPGADGTQGSAGQTGDKGARGKLGPAGQPGEDGASGPKGEKGEKGDRGIASGMVELGNAGDDEKPASGKATYGPTPTAKPSKPQPSPDVDSSPNSECVLTKIGFPVDHKFGNKYWGSWMQDTAPNPPYPDKIWVTKHLVGDGIYEYKNMAALMSDSYTQYHRLTGAWAGTGHVVYNNALYFHNGGSGKIVQYDLTLETVTAQATIPEALYQRSNGHRYLYDSDYTYLDLAVDDNGLWVIYKTAENHQNLVVSQLDPENLSVIKTVVSNHPQSSAGDAFIICGRLYTTKSSKNFHSTVDFAVNLFTGEVLPDVDISYQNGHMKMTMMSYNPRKRLIYAWDKGYMVTYNVTLTEP</sequence>
<feature type="compositionally biased region" description="Gly residues" evidence="2">
    <location>
        <begin position="182"/>
        <end position="191"/>
    </location>
</feature>
<evidence type="ECO:0000256" key="2">
    <source>
        <dbReference type="SAM" id="MobiDB-lite"/>
    </source>
</evidence>
<dbReference type="PANTHER" id="PTHR37456:SF6">
    <property type="entry name" value="COLLAGEN ALPHA-1(XXIII) CHAIN-LIKE ISOFORM X2"/>
    <property type="match status" value="1"/>
</dbReference>
<evidence type="ECO:0000259" key="4">
    <source>
        <dbReference type="PROSITE" id="PS51132"/>
    </source>
</evidence>
<dbReference type="EnsemblMetazoa" id="XM_038217605.1">
    <property type="protein sequence ID" value="XP_038073533.1"/>
    <property type="gene ID" value="LOC119741733"/>
</dbReference>
<comment type="caution">
    <text evidence="1">Lacks conserved residue(s) required for the propagation of feature annotation.</text>
</comment>
<keyword evidence="3" id="KW-0812">Transmembrane</keyword>
<feature type="region of interest" description="Disordered" evidence="2">
    <location>
        <begin position="170"/>
        <end position="215"/>
    </location>
</feature>
<organism evidence="5 6">
    <name type="scientific">Patiria miniata</name>
    <name type="common">Bat star</name>
    <name type="synonym">Asterina miniata</name>
    <dbReference type="NCBI Taxonomy" id="46514"/>
    <lineage>
        <taxon>Eukaryota</taxon>
        <taxon>Metazoa</taxon>
        <taxon>Echinodermata</taxon>
        <taxon>Eleutherozoa</taxon>
        <taxon>Asterozoa</taxon>
        <taxon>Asteroidea</taxon>
        <taxon>Valvatacea</taxon>
        <taxon>Valvatida</taxon>
        <taxon>Asterinidae</taxon>
        <taxon>Patiria</taxon>
    </lineage>
</organism>
<keyword evidence="3" id="KW-1133">Transmembrane helix</keyword>
<reference evidence="5" key="1">
    <citation type="submission" date="2022-11" db="UniProtKB">
        <authorList>
            <consortium name="EnsemblMetazoa"/>
        </authorList>
    </citation>
    <scope>IDENTIFICATION</scope>
</reference>
<feature type="compositionally biased region" description="Low complexity" evidence="2">
    <location>
        <begin position="599"/>
        <end position="621"/>
    </location>
</feature>
<evidence type="ECO:0000256" key="1">
    <source>
        <dbReference type="PROSITE-ProRule" id="PRU00446"/>
    </source>
</evidence>
<dbReference type="GeneID" id="119741733"/>
<feature type="region of interest" description="Disordered" evidence="2">
    <location>
        <begin position="233"/>
        <end position="410"/>
    </location>
</feature>
<feature type="compositionally biased region" description="Basic and acidic residues" evidence="2">
    <location>
        <begin position="357"/>
        <end position="368"/>
    </location>
</feature>
<dbReference type="PROSITE" id="PS51132">
    <property type="entry name" value="OLF"/>
    <property type="match status" value="1"/>
</dbReference>
<evidence type="ECO:0000256" key="3">
    <source>
        <dbReference type="SAM" id="Phobius"/>
    </source>
</evidence>
<feature type="region of interest" description="Disordered" evidence="2">
    <location>
        <begin position="561"/>
        <end position="781"/>
    </location>
</feature>
<dbReference type="OrthoDB" id="8626508at2759"/>
<dbReference type="Proteomes" id="UP000887568">
    <property type="component" value="Unplaced"/>
</dbReference>
<dbReference type="InterPro" id="IPR003112">
    <property type="entry name" value="Olfac-like_dom"/>
</dbReference>
<feature type="domain" description="Olfactomedin-like" evidence="4">
    <location>
        <begin position="781"/>
        <end position="1037"/>
    </location>
</feature>
<dbReference type="RefSeq" id="XP_038073533.1">
    <property type="nucleotide sequence ID" value="XM_038217605.1"/>
</dbReference>
<evidence type="ECO:0000313" key="6">
    <source>
        <dbReference type="Proteomes" id="UP000887568"/>
    </source>
</evidence>
<evidence type="ECO:0000313" key="5">
    <source>
        <dbReference type="EnsemblMetazoa" id="XP_038073533.1"/>
    </source>
</evidence>
<dbReference type="SMART" id="SM00284">
    <property type="entry name" value="OLF"/>
    <property type="match status" value="1"/>
</dbReference>
<feature type="compositionally biased region" description="Basic and acidic residues" evidence="2">
    <location>
        <begin position="723"/>
        <end position="732"/>
    </location>
</feature>
<feature type="region of interest" description="Disordered" evidence="2">
    <location>
        <begin position="76"/>
        <end position="98"/>
    </location>
</feature>
<dbReference type="OMA" id="DAFIICG"/>
<dbReference type="InterPro" id="IPR008160">
    <property type="entry name" value="Collagen"/>
</dbReference>
<keyword evidence="3" id="KW-0472">Membrane</keyword>
<dbReference type="Pfam" id="PF02191">
    <property type="entry name" value="OLF"/>
    <property type="match status" value="1"/>
</dbReference>
<name>A0A914BBD5_PATMI</name>
<feature type="compositionally biased region" description="Gly residues" evidence="2">
    <location>
        <begin position="285"/>
        <end position="294"/>
    </location>
</feature>
<dbReference type="InterPro" id="IPR050938">
    <property type="entry name" value="Collagen_Structural_Proteins"/>
</dbReference>
<feature type="compositionally biased region" description="Pro residues" evidence="2">
    <location>
        <begin position="566"/>
        <end position="576"/>
    </location>
</feature>
<dbReference type="PANTHER" id="PTHR37456">
    <property type="entry name" value="SI:CH211-266K2.1"/>
    <property type="match status" value="1"/>
</dbReference>
<dbReference type="AlphaFoldDB" id="A0A914BBD5"/>